<comment type="caution">
    <text evidence="29">The sequence shown here is derived from an EMBL/GenBank/DDBJ whole genome shotgun (WGS) entry which is preliminary data.</text>
</comment>
<comment type="caution">
    <text evidence="23">Lacks conserved residue(s) required for the propagation of feature annotation.</text>
</comment>
<keyword evidence="15 23" id="KW-1015">Disulfide bond</keyword>
<dbReference type="InterPro" id="IPR050350">
    <property type="entry name" value="Compl-Cell_Adhes-Reg"/>
</dbReference>
<feature type="disulfide bond" evidence="24">
    <location>
        <begin position="476"/>
        <end position="503"/>
    </location>
</feature>
<evidence type="ECO:0000256" key="11">
    <source>
        <dbReference type="ARBA" id="ARBA00022837"/>
    </source>
</evidence>
<dbReference type="InterPro" id="IPR002396">
    <property type="entry name" value="Selectin_superfamily"/>
</dbReference>
<dbReference type="SMART" id="SM00032">
    <property type="entry name" value="CCP"/>
    <property type="match status" value="7"/>
</dbReference>
<dbReference type="InterPro" id="IPR033991">
    <property type="entry name" value="Selectin_CTLD"/>
</dbReference>
<feature type="domain" description="Sushi" evidence="28">
    <location>
        <begin position="378"/>
        <end position="441"/>
    </location>
</feature>
<comment type="subcellular location">
    <subcellularLocation>
        <location evidence="1">Cell membrane</location>
        <topology evidence="1">Single-pass type I membrane protein</topology>
    </subcellularLocation>
</comment>
<keyword evidence="9" id="KW-0430">Lectin</keyword>
<feature type="disulfide bond" evidence="23">
    <location>
        <begin position="173"/>
        <end position="182"/>
    </location>
</feature>
<evidence type="ECO:0000256" key="8">
    <source>
        <dbReference type="ARBA" id="ARBA00022729"/>
    </source>
</evidence>
<keyword evidence="6" id="KW-0812">Transmembrane</keyword>
<dbReference type="PROSITE" id="PS00022">
    <property type="entry name" value="EGF_1"/>
    <property type="match status" value="1"/>
</dbReference>
<evidence type="ECO:0000256" key="19">
    <source>
        <dbReference type="ARBA" id="ARBA00041401"/>
    </source>
</evidence>
<dbReference type="InterPro" id="IPR018378">
    <property type="entry name" value="C-type_lectin_CS"/>
</dbReference>
<dbReference type="InterPro" id="IPR001304">
    <property type="entry name" value="C-type_lectin-like"/>
</dbReference>
<dbReference type="FunFam" id="3.10.100.10:FF:000007">
    <property type="entry name" value="L-selectin"/>
    <property type="match status" value="1"/>
</dbReference>
<evidence type="ECO:0000259" key="27">
    <source>
        <dbReference type="PROSITE" id="PS50041"/>
    </source>
</evidence>
<keyword evidence="16" id="KW-0325">Glycoprotein</keyword>
<evidence type="ECO:0000256" key="17">
    <source>
        <dbReference type="ARBA" id="ARBA00038738"/>
    </source>
</evidence>
<dbReference type="PROSITE" id="PS50041">
    <property type="entry name" value="C_TYPE_LECTIN_2"/>
    <property type="match status" value="1"/>
</dbReference>
<feature type="disulfide bond" evidence="24">
    <location>
        <begin position="348"/>
        <end position="375"/>
    </location>
</feature>
<keyword evidence="13" id="KW-1133">Transmembrane helix</keyword>
<feature type="domain" description="C-type lectin" evidence="27">
    <location>
        <begin position="26"/>
        <end position="146"/>
    </location>
</feature>
<gene>
    <name evidence="29" type="ORF">DNTS_026546</name>
</gene>
<reference evidence="29 30" key="1">
    <citation type="journal article" date="2019" name="Sci. Data">
        <title>Hybrid genome assembly and annotation of Danionella translucida.</title>
        <authorList>
            <person name="Kadobianskyi M."/>
            <person name="Schulze L."/>
            <person name="Schuelke M."/>
            <person name="Judkewitz B."/>
        </authorList>
    </citation>
    <scope>NUCLEOTIDE SEQUENCE [LARGE SCALE GENOMIC DNA]</scope>
    <source>
        <strain evidence="29 30">Bolton</strain>
    </source>
</reference>
<dbReference type="GO" id="GO:0005886">
    <property type="term" value="C:plasma membrane"/>
    <property type="evidence" value="ECO:0007669"/>
    <property type="project" value="UniProtKB-SubCell"/>
</dbReference>
<feature type="domain" description="Sushi" evidence="28">
    <location>
        <begin position="533"/>
        <end position="599"/>
    </location>
</feature>
<keyword evidence="10" id="KW-0677">Repeat</keyword>
<dbReference type="SUPFAM" id="SSF56436">
    <property type="entry name" value="C-type lectin-like"/>
    <property type="match status" value="1"/>
</dbReference>
<evidence type="ECO:0000256" key="13">
    <source>
        <dbReference type="ARBA" id="ARBA00022989"/>
    </source>
</evidence>
<dbReference type="SUPFAM" id="SSF57535">
    <property type="entry name" value="Complement control module/SCR domain"/>
    <property type="match status" value="7"/>
</dbReference>
<dbReference type="InterPro" id="IPR000436">
    <property type="entry name" value="Sushi_SCR_CCP_dom"/>
</dbReference>
<evidence type="ECO:0000256" key="5">
    <source>
        <dbReference type="ARBA" id="ARBA00022659"/>
    </source>
</evidence>
<dbReference type="PRINTS" id="PR00343">
    <property type="entry name" value="SELECTIN"/>
</dbReference>
<comment type="function">
    <text evidence="22">Cell-surface glycoprotein having a role in immunoadhesion. Mediates in the adhesion of blood neutrophils in cytokine-activated endothelium through interaction with SELPLG/PSGL1. May have a role in capillary morphogenesis.</text>
</comment>
<name>A0A553R9L8_9TELE</name>
<evidence type="ECO:0000259" key="28">
    <source>
        <dbReference type="PROSITE" id="PS50923"/>
    </source>
</evidence>
<keyword evidence="4 23" id="KW-0245">EGF-like domain</keyword>
<feature type="domain" description="Sushi" evidence="28">
    <location>
        <begin position="250"/>
        <end position="313"/>
    </location>
</feature>
<feature type="domain" description="Sushi" evidence="28">
    <location>
        <begin position="442"/>
        <end position="505"/>
    </location>
</feature>
<dbReference type="CDD" id="cd00033">
    <property type="entry name" value="CCP"/>
    <property type="match status" value="6"/>
</dbReference>
<evidence type="ECO:0000256" key="2">
    <source>
        <dbReference type="ARBA" id="ARBA00007360"/>
    </source>
</evidence>
<evidence type="ECO:0000256" key="10">
    <source>
        <dbReference type="ARBA" id="ARBA00022737"/>
    </source>
</evidence>
<feature type="disulfide bond" evidence="24">
    <location>
        <begin position="220"/>
        <end position="247"/>
    </location>
</feature>
<dbReference type="SMART" id="SM00034">
    <property type="entry name" value="CLECT"/>
    <property type="match status" value="1"/>
</dbReference>
<sequence length="666" mass="74315">MGICMKVKLFASFVLTFSVLNLWSVCESWSYHHSNLTMAWQDARDWCRQHYTDLVAIQNKEEISYLNSNLPKLEKYYWIGIRKINSTWTWVGTNKKLTKEAENWAEREPNNKGNNQDCVEIYIKRSKDEGKWNDENCINKKNALCYTASCKNDSCAIGQGECVETINNHTCSCFNGFYGERCENVVQCESKEVKSLDYSNVLCSHRYGEFSYDSLCEYSCEEGYELKGSSTSRCSSTGEWSSKPPTCEPVQCPALKEVHKGTTHCNHPMGRFHYQSSCEFVCEEGYMLNDSSASTLVCGLTGQWNGSQPSCEFVKCEPGEVNPPDYGTIECTHPNGEFSYESQCEFSCTEGHKLKGSSTTRCSSTAEWSSKPPTCEVIQCPALKEIHKGTTHCNHPMGRFHYQSSCEFVCEEGYMLHDSSASTLVCGPTGHWNGSQPSCEFVKCEPGEVNPPDYGTIECTHPNGEFSYESQCEFSCVEGHKLKGSSTTRCSSTAEWSSKPPTCEVLQCLTLDKPLNGEIICLSSFRYGSECSFSCEKGFVLQGASKISLNGQMNCSSEALTFGTICTFRCLHGHKVDRNDSLMCGHNGRWSSEVPVCQAQPSHSPSLFKTTEVTLGIVGTVSSSSLFLAYWTLKKLKSKAKKFALNSTLDVEDPPQVYKSSVDSLI</sequence>
<dbReference type="FunFam" id="2.10.70.10:FF:000001">
    <property type="entry name" value="Selectin P"/>
    <property type="match status" value="5"/>
</dbReference>
<dbReference type="PROSITE" id="PS01186">
    <property type="entry name" value="EGF_2"/>
    <property type="match status" value="1"/>
</dbReference>
<keyword evidence="3" id="KW-1003">Cell membrane</keyword>
<feature type="domain" description="EGF-like" evidence="26">
    <location>
        <begin position="146"/>
        <end position="183"/>
    </location>
</feature>
<evidence type="ECO:0000256" key="23">
    <source>
        <dbReference type="PROSITE-ProRule" id="PRU00076"/>
    </source>
</evidence>
<dbReference type="InterPro" id="IPR000742">
    <property type="entry name" value="EGF"/>
</dbReference>
<feature type="signal peptide" evidence="25">
    <location>
        <begin position="1"/>
        <end position="28"/>
    </location>
</feature>
<feature type="chain" id="PRO_5021813529" description="E-selectin" evidence="25">
    <location>
        <begin position="29"/>
        <end position="666"/>
    </location>
</feature>
<keyword evidence="12" id="KW-0130">Cell adhesion</keyword>
<evidence type="ECO:0000259" key="26">
    <source>
        <dbReference type="PROSITE" id="PS50026"/>
    </source>
</evidence>
<evidence type="ECO:0000256" key="14">
    <source>
        <dbReference type="ARBA" id="ARBA00023136"/>
    </source>
</evidence>
<dbReference type="PROSITE" id="PS50026">
    <property type="entry name" value="EGF_3"/>
    <property type="match status" value="1"/>
</dbReference>
<keyword evidence="5 24" id="KW-0768">Sushi</keyword>
<dbReference type="Proteomes" id="UP000316079">
    <property type="component" value="Unassembled WGS sequence"/>
</dbReference>
<dbReference type="InterPro" id="IPR016186">
    <property type="entry name" value="C-type_lectin-like/link_sf"/>
</dbReference>
<dbReference type="InterPro" id="IPR035976">
    <property type="entry name" value="Sushi/SCR/CCP_sf"/>
</dbReference>
<evidence type="ECO:0000256" key="9">
    <source>
        <dbReference type="ARBA" id="ARBA00022734"/>
    </source>
</evidence>
<evidence type="ECO:0000256" key="24">
    <source>
        <dbReference type="PROSITE-ProRule" id="PRU00302"/>
    </source>
</evidence>
<dbReference type="Gene3D" id="3.10.100.10">
    <property type="entry name" value="Mannose-Binding Protein A, subunit A"/>
    <property type="match status" value="1"/>
</dbReference>
<evidence type="ECO:0000256" key="22">
    <source>
        <dbReference type="ARBA" id="ARBA00045695"/>
    </source>
</evidence>
<keyword evidence="14" id="KW-0472">Membrane</keyword>
<dbReference type="CDD" id="cd03592">
    <property type="entry name" value="CLECT_selectins_like"/>
    <property type="match status" value="1"/>
</dbReference>
<keyword evidence="8 25" id="KW-0732">Signal</keyword>
<evidence type="ECO:0000256" key="1">
    <source>
        <dbReference type="ARBA" id="ARBA00004251"/>
    </source>
</evidence>
<dbReference type="GO" id="GO:0046872">
    <property type="term" value="F:metal ion binding"/>
    <property type="evidence" value="ECO:0007669"/>
    <property type="project" value="UniProtKB-KW"/>
</dbReference>
<dbReference type="EMBL" id="SRMA01025127">
    <property type="protein sequence ID" value="TRY98884.1"/>
    <property type="molecule type" value="Genomic_DNA"/>
</dbReference>
<dbReference type="GO" id="GO:0007155">
    <property type="term" value="P:cell adhesion"/>
    <property type="evidence" value="ECO:0007669"/>
    <property type="project" value="UniProtKB-KW"/>
</dbReference>
<organism evidence="29 30">
    <name type="scientific">Danionella cerebrum</name>
    <dbReference type="NCBI Taxonomy" id="2873325"/>
    <lineage>
        <taxon>Eukaryota</taxon>
        <taxon>Metazoa</taxon>
        <taxon>Chordata</taxon>
        <taxon>Craniata</taxon>
        <taxon>Vertebrata</taxon>
        <taxon>Euteleostomi</taxon>
        <taxon>Actinopterygii</taxon>
        <taxon>Neopterygii</taxon>
        <taxon>Teleostei</taxon>
        <taxon>Ostariophysi</taxon>
        <taxon>Cypriniformes</taxon>
        <taxon>Danionidae</taxon>
        <taxon>Danioninae</taxon>
        <taxon>Danionella</taxon>
    </lineage>
</organism>
<proteinExistence type="inferred from homology"/>
<protein>
    <recommendedName>
        <fullName evidence="18">E-selectin</fullName>
    </recommendedName>
    <alternativeName>
        <fullName evidence="19">CD62 antigen-like family member E</fullName>
    </alternativeName>
    <alternativeName>
        <fullName evidence="20">Endothelial leukocyte adhesion molecule 1</fullName>
    </alternativeName>
    <alternativeName>
        <fullName evidence="21">Leukocyte-endothelial cell adhesion molecule 2</fullName>
    </alternativeName>
</protein>
<dbReference type="GO" id="GO:0030246">
    <property type="term" value="F:carbohydrate binding"/>
    <property type="evidence" value="ECO:0007669"/>
    <property type="project" value="UniProtKB-KW"/>
</dbReference>
<dbReference type="InterPro" id="IPR016187">
    <property type="entry name" value="CTDL_fold"/>
</dbReference>
<dbReference type="Pfam" id="PF00059">
    <property type="entry name" value="Lectin_C"/>
    <property type="match status" value="1"/>
</dbReference>
<evidence type="ECO:0000256" key="6">
    <source>
        <dbReference type="ARBA" id="ARBA00022692"/>
    </source>
</evidence>
<dbReference type="Pfam" id="PF00084">
    <property type="entry name" value="Sushi"/>
    <property type="match status" value="7"/>
</dbReference>
<feature type="domain" description="Sushi" evidence="28">
    <location>
        <begin position="314"/>
        <end position="377"/>
    </location>
</feature>
<keyword evidence="11" id="KW-0106">Calcium</keyword>
<dbReference type="PROSITE" id="PS00615">
    <property type="entry name" value="C_TYPE_LECTIN_1"/>
    <property type="match status" value="1"/>
</dbReference>
<dbReference type="OrthoDB" id="406096at2759"/>
<evidence type="ECO:0000256" key="16">
    <source>
        <dbReference type="ARBA" id="ARBA00023180"/>
    </source>
</evidence>
<keyword evidence="7" id="KW-0479">Metal-binding</keyword>
<dbReference type="PANTHER" id="PTHR19325">
    <property type="entry name" value="COMPLEMENT COMPONENT-RELATED SUSHI DOMAIN-CONTAINING"/>
    <property type="match status" value="1"/>
</dbReference>
<evidence type="ECO:0000313" key="29">
    <source>
        <dbReference type="EMBL" id="TRY98884.1"/>
    </source>
</evidence>
<evidence type="ECO:0000256" key="20">
    <source>
        <dbReference type="ARBA" id="ARBA00042113"/>
    </source>
</evidence>
<evidence type="ECO:0000256" key="18">
    <source>
        <dbReference type="ARBA" id="ARBA00040812"/>
    </source>
</evidence>
<evidence type="ECO:0000313" key="30">
    <source>
        <dbReference type="Proteomes" id="UP000316079"/>
    </source>
</evidence>
<evidence type="ECO:0000256" key="4">
    <source>
        <dbReference type="ARBA" id="ARBA00022536"/>
    </source>
</evidence>
<comment type="subunit">
    <text evidence="17">Interacts with SELPLG/PSGL1 and PODXL2 through the sialyl Lewis X epitope. SELPLG sulfation appears not to be required for this interaction.</text>
</comment>
<dbReference type="AlphaFoldDB" id="A0A553R9L8"/>
<feature type="disulfide bond" evidence="24">
    <location>
        <begin position="570"/>
        <end position="597"/>
    </location>
</feature>
<evidence type="ECO:0000256" key="25">
    <source>
        <dbReference type="SAM" id="SignalP"/>
    </source>
</evidence>
<evidence type="ECO:0000256" key="7">
    <source>
        <dbReference type="ARBA" id="ARBA00022723"/>
    </source>
</evidence>
<dbReference type="Gene3D" id="2.10.70.10">
    <property type="entry name" value="Complement Module, domain 1"/>
    <property type="match status" value="7"/>
</dbReference>
<evidence type="ECO:0000256" key="21">
    <source>
        <dbReference type="ARBA" id="ARBA00043124"/>
    </source>
</evidence>
<feature type="domain" description="Sushi" evidence="28">
    <location>
        <begin position="186"/>
        <end position="249"/>
    </location>
</feature>
<accession>A0A553R9L8</accession>
<keyword evidence="30" id="KW-1185">Reference proteome</keyword>
<dbReference type="PANTHER" id="PTHR19325:SF493">
    <property type="entry name" value="E-SELECTIN"/>
    <property type="match status" value="1"/>
</dbReference>
<dbReference type="PROSITE" id="PS50923">
    <property type="entry name" value="SUSHI"/>
    <property type="match status" value="6"/>
</dbReference>
<comment type="similarity">
    <text evidence="2">Belongs to the selectin/LECAM family.</text>
</comment>
<evidence type="ECO:0000256" key="12">
    <source>
        <dbReference type="ARBA" id="ARBA00022889"/>
    </source>
</evidence>
<evidence type="ECO:0000256" key="3">
    <source>
        <dbReference type="ARBA" id="ARBA00022475"/>
    </source>
</evidence>
<dbReference type="STRING" id="623744.A0A553R9L8"/>
<evidence type="ECO:0000256" key="15">
    <source>
        <dbReference type="ARBA" id="ARBA00023157"/>
    </source>
</evidence>